<evidence type="ECO:0000313" key="7">
    <source>
        <dbReference type="Proteomes" id="UP001597438"/>
    </source>
</evidence>
<dbReference type="PANTHER" id="PTHR37326:SF2">
    <property type="entry name" value="SUCCINYLGLUTAMATE DESUCCINYLASE_ASPARTOACYLASE FAMILY PROTEIN"/>
    <property type="match status" value="1"/>
</dbReference>
<gene>
    <name evidence="6" type="ORF">ACFSYS_01455</name>
</gene>
<accession>A0ABW5WYP4</accession>
<dbReference type="SUPFAM" id="SSF53187">
    <property type="entry name" value="Zn-dependent exopeptidases"/>
    <property type="match status" value="1"/>
</dbReference>
<name>A0ABW5WYP4_9FLAO</name>
<dbReference type="InterPro" id="IPR055438">
    <property type="entry name" value="AstE_AspA_cat"/>
</dbReference>
<dbReference type="PANTHER" id="PTHR37326">
    <property type="entry name" value="BLL3975 PROTEIN"/>
    <property type="match status" value="1"/>
</dbReference>
<dbReference type="Pfam" id="PF24827">
    <property type="entry name" value="AstE_AspA_cat"/>
    <property type="match status" value="1"/>
</dbReference>
<dbReference type="InterPro" id="IPR053138">
    <property type="entry name" value="N-alpha-Ac-DABA_deacetylase"/>
</dbReference>
<evidence type="ECO:0000259" key="5">
    <source>
        <dbReference type="Pfam" id="PF24827"/>
    </source>
</evidence>
<dbReference type="InterPro" id="IPR043795">
    <property type="entry name" value="N-alpha-Ac-DABA-like"/>
</dbReference>
<dbReference type="CDD" id="cd06251">
    <property type="entry name" value="M14_ASTE_ASPA-like"/>
    <property type="match status" value="1"/>
</dbReference>
<evidence type="ECO:0000256" key="2">
    <source>
        <dbReference type="ARBA" id="ARBA00022723"/>
    </source>
</evidence>
<evidence type="ECO:0000313" key="6">
    <source>
        <dbReference type="EMBL" id="MFD2831935.1"/>
    </source>
</evidence>
<organism evidence="6 7">
    <name type="scientific">Christiangramia antarctica</name>
    <dbReference type="NCBI Taxonomy" id="2058158"/>
    <lineage>
        <taxon>Bacteria</taxon>
        <taxon>Pseudomonadati</taxon>
        <taxon>Bacteroidota</taxon>
        <taxon>Flavobacteriia</taxon>
        <taxon>Flavobacteriales</taxon>
        <taxon>Flavobacteriaceae</taxon>
        <taxon>Christiangramia</taxon>
    </lineage>
</organism>
<dbReference type="EMBL" id="JBHUOJ010000004">
    <property type="protein sequence ID" value="MFD2831935.1"/>
    <property type="molecule type" value="Genomic_DNA"/>
</dbReference>
<evidence type="ECO:0000256" key="1">
    <source>
        <dbReference type="ARBA" id="ARBA00001947"/>
    </source>
</evidence>
<comment type="caution">
    <text evidence="6">The sequence shown here is derived from an EMBL/GenBank/DDBJ whole genome shotgun (WGS) entry which is preliminary data.</text>
</comment>
<protein>
    <submittedName>
        <fullName evidence="6">Succinylglutamate desuccinylase/aspartoacylase family protein</fullName>
    </submittedName>
</protein>
<dbReference type="Proteomes" id="UP001597438">
    <property type="component" value="Unassembled WGS sequence"/>
</dbReference>
<proteinExistence type="predicted"/>
<evidence type="ECO:0000256" key="4">
    <source>
        <dbReference type="ARBA" id="ARBA00022833"/>
    </source>
</evidence>
<keyword evidence="4" id="KW-0862">Zinc</keyword>
<dbReference type="Gene3D" id="3.40.630.10">
    <property type="entry name" value="Zn peptidases"/>
    <property type="match status" value="1"/>
</dbReference>
<keyword evidence="2" id="KW-0479">Metal-binding</keyword>
<keyword evidence="3" id="KW-0378">Hydrolase</keyword>
<reference evidence="7" key="1">
    <citation type="journal article" date="2019" name="Int. J. Syst. Evol. Microbiol.">
        <title>The Global Catalogue of Microorganisms (GCM) 10K type strain sequencing project: providing services to taxonomists for standard genome sequencing and annotation.</title>
        <authorList>
            <consortium name="The Broad Institute Genomics Platform"/>
            <consortium name="The Broad Institute Genome Sequencing Center for Infectious Disease"/>
            <person name="Wu L."/>
            <person name="Ma J."/>
        </authorList>
    </citation>
    <scope>NUCLEOTIDE SEQUENCE [LARGE SCALE GENOMIC DNA]</scope>
    <source>
        <strain evidence="7">KCTC 52925</strain>
    </source>
</reference>
<sequence>MPKIDKDNVLEILGKKVLPGKGATINFNMAKLYTTTSVEVPVIIERAKKPGPVVLITAGIHGDEINGVEIVRQIISKGVNKPRIGTIICIPIVNIFGFLNMAREFPDGRDLNRVFPGTKNGSLASRFAYQFVKKILPIADFCLDFHTGGAARFNAPQIRVKKGDIQSIKYSQIFNAPFTIYSRTITKSFRETCAKLGIPVLLFEGGKSQDSNKDVAKTGVEGAMRILSHLEMLGAHFDYPESAKETVIIENSTWLRAKYSGLLHVKIPCGKHVEKGEYIATITDPYGTFRHKIKTPNEGFIINVNESPIVYQGDAIFHISLNKKIVSDVKERDPEEI</sequence>
<feature type="domain" description="Succinylglutamate desuccinylase/Aspartoacylase catalytic" evidence="5">
    <location>
        <begin position="50"/>
        <end position="230"/>
    </location>
</feature>
<keyword evidence="7" id="KW-1185">Reference proteome</keyword>
<comment type="cofactor">
    <cofactor evidence="1">
        <name>Zn(2+)</name>
        <dbReference type="ChEBI" id="CHEBI:29105"/>
    </cofactor>
</comment>
<dbReference type="PIRSF" id="PIRSF039012">
    <property type="entry name" value="ASP"/>
    <property type="match status" value="1"/>
</dbReference>
<dbReference type="RefSeq" id="WP_251739727.1">
    <property type="nucleotide sequence ID" value="NZ_JBHUOJ010000004.1"/>
</dbReference>
<evidence type="ECO:0000256" key="3">
    <source>
        <dbReference type="ARBA" id="ARBA00022801"/>
    </source>
</evidence>